<dbReference type="AlphaFoldDB" id="A0A4P9TKE6"/>
<dbReference type="KEGG" id="npl:FGF80_18830"/>
<gene>
    <name evidence="1" type="ORF">FGF80_18830</name>
</gene>
<dbReference type="Proteomes" id="UP000307562">
    <property type="component" value="Plasmid pNPA70"/>
</dbReference>
<proteinExistence type="predicted"/>
<name>A0A4P9TKE6_9EURY</name>
<keyword evidence="2" id="KW-1185">Reference proteome</keyword>
<dbReference type="RefSeq" id="WP_138655754.1">
    <property type="nucleotide sequence ID" value="NZ_CP040639.1"/>
</dbReference>
<reference evidence="2" key="1">
    <citation type="submission" date="2019-05" db="EMBL/GenBank/DDBJ databases">
        <title>Complete Genome Sequence and Methylation Pattern of the Halophilic Archaeon Natrinema pallidum BOL6-1.</title>
        <authorList>
            <person name="DasSarma P."/>
            <person name="DasSarma B.P."/>
            <person name="DasSarma S.L."/>
            <person name="Martinez F.L."/>
            <person name="Guzman D."/>
            <person name="Roberts R.J."/>
            <person name="DasSarma S."/>
        </authorList>
    </citation>
    <scope>NUCLEOTIDE SEQUENCE [LARGE SCALE GENOMIC DNA]</scope>
    <source>
        <strain evidence="2">BOL6-1</strain>
        <plasmid evidence="2">pnpa70</plasmid>
    </source>
</reference>
<geneLocation type="plasmid" evidence="2">
    <name>pnpa70</name>
</geneLocation>
<accession>A0A4P9TKE6</accession>
<organism evidence="1 2">
    <name type="scientific">Natrinema pallidum</name>
    <dbReference type="NCBI Taxonomy" id="69527"/>
    <lineage>
        <taxon>Archaea</taxon>
        <taxon>Methanobacteriati</taxon>
        <taxon>Methanobacteriota</taxon>
        <taxon>Stenosarchaea group</taxon>
        <taxon>Halobacteria</taxon>
        <taxon>Halobacteriales</taxon>
        <taxon>Natrialbaceae</taxon>
        <taxon>Natrinema</taxon>
    </lineage>
</organism>
<evidence type="ECO:0000313" key="2">
    <source>
        <dbReference type="Proteomes" id="UP000307562"/>
    </source>
</evidence>
<protein>
    <submittedName>
        <fullName evidence="1">Uncharacterized protein</fullName>
    </submittedName>
</protein>
<dbReference type="GeneID" id="96158197"/>
<dbReference type="EMBL" id="CP040639">
    <property type="protein sequence ID" value="QCW05297.1"/>
    <property type="molecule type" value="Genomic_DNA"/>
</dbReference>
<evidence type="ECO:0000313" key="1">
    <source>
        <dbReference type="EMBL" id="QCW05297.1"/>
    </source>
</evidence>
<keyword evidence="1" id="KW-0614">Plasmid</keyword>
<sequence length="71" mass="7805">MSDHRHATDRKRVTVVAGCPNGCQEYELEVEGKSESVESLIEGVTTEFGECTKCEASMGVLRTEEPTEVLD</sequence>